<organism evidence="19 20">
    <name type="scientific">Scleropages formosus</name>
    <name type="common">Asian bonytongue</name>
    <name type="synonym">Osteoglossum formosum</name>
    <dbReference type="NCBI Taxonomy" id="113540"/>
    <lineage>
        <taxon>Eukaryota</taxon>
        <taxon>Metazoa</taxon>
        <taxon>Chordata</taxon>
        <taxon>Craniata</taxon>
        <taxon>Vertebrata</taxon>
        <taxon>Euteleostomi</taxon>
        <taxon>Actinopterygii</taxon>
        <taxon>Neopterygii</taxon>
        <taxon>Teleostei</taxon>
        <taxon>Osteoglossocephala</taxon>
        <taxon>Osteoglossomorpha</taxon>
        <taxon>Osteoglossiformes</taxon>
        <taxon>Osteoglossidae</taxon>
        <taxon>Scleropages</taxon>
    </lineage>
</organism>
<evidence type="ECO:0000256" key="15">
    <source>
        <dbReference type="RuleBase" id="RU003822"/>
    </source>
</evidence>
<feature type="domain" description="Inward rectifier potassium channel C-terminal" evidence="18">
    <location>
        <begin position="169"/>
        <end position="339"/>
    </location>
</feature>
<evidence type="ECO:0000259" key="17">
    <source>
        <dbReference type="Pfam" id="PF01007"/>
    </source>
</evidence>
<dbReference type="SUPFAM" id="SSF81324">
    <property type="entry name" value="Voltage-gated potassium channels"/>
    <property type="match status" value="1"/>
</dbReference>
<gene>
    <name evidence="19" type="primary">KCNJ1</name>
    <name evidence="19" type="synonym">LOC108921485</name>
</gene>
<dbReference type="InterPro" id="IPR014756">
    <property type="entry name" value="Ig_E-set"/>
</dbReference>
<keyword evidence="7 15" id="KW-0851">Voltage-gated channel</keyword>
<proteinExistence type="inferred from homology"/>
<dbReference type="OrthoDB" id="273257at2759"/>
<keyword evidence="3 15" id="KW-0813">Transport</keyword>
<dbReference type="PRINTS" id="PR01320">
    <property type="entry name" value="KIRCHANNEL"/>
</dbReference>
<dbReference type="FunFam" id="2.60.40.1400:FF:000002">
    <property type="entry name" value="ATP-sensitive inward rectifier potassium channel 1"/>
    <property type="match status" value="1"/>
</dbReference>
<dbReference type="GO" id="GO:0007399">
    <property type="term" value="P:nervous system development"/>
    <property type="evidence" value="ECO:0007669"/>
    <property type="project" value="UniProtKB-ARBA"/>
</dbReference>
<dbReference type="Gene3D" id="1.10.287.70">
    <property type="match status" value="1"/>
</dbReference>
<protein>
    <submittedName>
        <fullName evidence="19">Potassium inwardly rectifying channel subfamily J member 1b</fullName>
    </submittedName>
</protein>
<evidence type="ECO:0000256" key="11">
    <source>
        <dbReference type="ARBA" id="ARBA00023136"/>
    </source>
</evidence>
<accession>A0A8C9SKB0</accession>
<evidence type="ECO:0000256" key="3">
    <source>
        <dbReference type="ARBA" id="ARBA00022448"/>
    </source>
</evidence>
<reference evidence="19" key="2">
    <citation type="submission" date="2025-08" db="UniProtKB">
        <authorList>
            <consortium name="Ensembl"/>
        </authorList>
    </citation>
    <scope>IDENTIFICATION</scope>
</reference>
<dbReference type="GO" id="GO:0015272">
    <property type="term" value="F:ATP-activated inward rectifier potassium channel activity"/>
    <property type="evidence" value="ECO:0007669"/>
    <property type="project" value="TreeGrafter"/>
</dbReference>
<evidence type="ECO:0000256" key="2">
    <source>
        <dbReference type="ARBA" id="ARBA00004236"/>
    </source>
</evidence>
<dbReference type="FunFam" id="1.10.287.70:FF:000036">
    <property type="entry name" value="ATP-sensitive inward rectifier potassium channel 1"/>
    <property type="match status" value="1"/>
</dbReference>
<dbReference type="InterPro" id="IPR041647">
    <property type="entry name" value="IRK_C"/>
</dbReference>
<evidence type="ECO:0000256" key="9">
    <source>
        <dbReference type="ARBA" id="ARBA00022989"/>
    </source>
</evidence>
<keyword evidence="11 16" id="KW-0472">Membrane</keyword>
<dbReference type="GeneTree" id="ENSGT01140000282491"/>
<dbReference type="InterPro" id="IPR040445">
    <property type="entry name" value="Kir_TM"/>
</dbReference>
<evidence type="ECO:0000256" key="12">
    <source>
        <dbReference type="ARBA" id="ARBA00023303"/>
    </source>
</evidence>
<dbReference type="SUPFAM" id="SSF81296">
    <property type="entry name" value="E set domains"/>
    <property type="match status" value="1"/>
</dbReference>
<evidence type="ECO:0000259" key="18">
    <source>
        <dbReference type="Pfam" id="PF17655"/>
    </source>
</evidence>
<evidence type="ECO:0000313" key="20">
    <source>
        <dbReference type="Proteomes" id="UP000694397"/>
    </source>
</evidence>
<dbReference type="GO" id="GO:0005886">
    <property type="term" value="C:plasma membrane"/>
    <property type="evidence" value="ECO:0007669"/>
    <property type="project" value="UniProtKB-SubCell"/>
</dbReference>
<evidence type="ECO:0000256" key="13">
    <source>
        <dbReference type="ARBA" id="ARBA00034430"/>
    </source>
</evidence>
<dbReference type="Pfam" id="PF01007">
    <property type="entry name" value="IRK"/>
    <property type="match status" value="1"/>
</dbReference>
<feature type="domain" description="Potassium channel inwardly rectifying transmembrane" evidence="17">
    <location>
        <begin position="20"/>
        <end position="162"/>
    </location>
</feature>
<keyword evidence="6 15" id="KW-0812">Transmembrane</keyword>
<keyword evidence="8 15" id="KW-0630">Potassium</keyword>
<dbReference type="Ensembl" id="ENSSFOT00015035427.2">
    <property type="protein sequence ID" value="ENSSFOP00015035042.2"/>
    <property type="gene ID" value="ENSSFOG00015022320.2"/>
</dbReference>
<dbReference type="InterPro" id="IPR016449">
    <property type="entry name" value="K_chnl_inward-rec_Kir"/>
</dbReference>
<dbReference type="PANTHER" id="PTHR11767:SF6">
    <property type="entry name" value="ATP-SENSITIVE INWARD RECTIFIER POTASSIUM CHANNEL 1"/>
    <property type="match status" value="1"/>
</dbReference>
<comment type="catalytic activity">
    <reaction evidence="13">
        <text>K(+)(in) = K(+)(out)</text>
        <dbReference type="Rhea" id="RHEA:29463"/>
        <dbReference type="ChEBI" id="CHEBI:29103"/>
    </reaction>
</comment>
<dbReference type="PRINTS" id="PR01321">
    <property type="entry name" value="KIR11CHANNEL"/>
</dbReference>
<dbReference type="PIRSF" id="PIRSF005465">
    <property type="entry name" value="GIRK_kir"/>
    <property type="match status" value="1"/>
</dbReference>
<evidence type="ECO:0000256" key="16">
    <source>
        <dbReference type="SAM" id="Phobius"/>
    </source>
</evidence>
<dbReference type="PANTHER" id="PTHR11767">
    <property type="entry name" value="INWARD RECTIFIER POTASSIUM CHANNEL"/>
    <property type="match status" value="1"/>
</dbReference>
<reference evidence="19" key="3">
    <citation type="submission" date="2025-09" db="UniProtKB">
        <authorList>
            <consortium name="Ensembl"/>
        </authorList>
    </citation>
    <scope>IDENTIFICATION</scope>
</reference>
<evidence type="ECO:0000256" key="6">
    <source>
        <dbReference type="ARBA" id="ARBA00022692"/>
    </source>
</evidence>
<dbReference type="InterPro" id="IPR003268">
    <property type="entry name" value="K_chnl_inward-rec_Kir1.1"/>
</dbReference>
<keyword evidence="10 15" id="KW-0406">Ion transport</keyword>
<dbReference type="GO" id="GO:1990573">
    <property type="term" value="P:potassium ion import across plasma membrane"/>
    <property type="evidence" value="ECO:0007669"/>
    <property type="project" value="InterPro"/>
</dbReference>
<evidence type="ECO:0000313" key="19">
    <source>
        <dbReference type="Ensembl" id="ENSSFOP00015035042.2"/>
    </source>
</evidence>
<dbReference type="Gene3D" id="2.60.40.1400">
    <property type="entry name" value="G protein-activated inward rectifier potassium channel 1"/>
    <property type="match status" value="1"/>
</dbReference>
<comment type="subcellular location">
    <subcellularLocation>
        <location evidence="2">Cell membrane</location>
    </subcellularLocation>
    <subcellularLocation>
        <location evidence="1 15">Membrane</location>
        <topology evidence="1 15">Multi-pass membrane protein</topology>
    </subcellularLocation>
</comment>
<reference evidence="19 20" key="1">
    <citation type="submission" date="2019-04" db="EMBL/GenBank/DDBJ databases">
        <authorList>
            <consortium name="Wellcome Sanger Institute Data Sharing"/>
        </authorList>
    </citation>
    <scope>NUCLEOTIDE SEQUENCE [LARGE SCALE GENOMIC DNA]</scope>
</reference>
<dbReference type="GO" id="GO:0034765">
    <property type="term" value="P:regulation of monoatomic ion transmembrane transport"/>
    <property type="evidence" value="ECO:0007669"/>
    <property type="project" value="InterPro"/>
</dbReference>
<feature type="transmembrane region" description="Helical" evidence="16">
    <location>
        <begin position="134"/>
        <end position="157"/>
    </location>
</feature>
<name>A0A8C9SKB0_SCLFO</name>
<evidence type="ECO:0000256" key="7">
    <source>
        <dbReference type="ARBA" id="ARBA00022882"/>
    </source>
</evidence>
<dbReference type="InterPro" id="IPR013518">
    <property type="entry name" value="K_chnl_inward-rec_Kir_cyto"/>
</dbReference>
<dbReference type="AlphaFoldDB" id="A0A8C9SKB0"/>
<sequence>MYWLLQNRLMERRICQNRLVKKDGHCNIEFGNVDYHKRFVFFVDFWTTVVETRWRYVLFHYVVSFAGSWFIFGLVWYWIGKSNGDLLEQNPSKNHTPCVNNVYGLTTAFLYSLETQTTIGYGLRAISGVCPGSVALLIIQTLLGTILNCFTCGVILAKISLPKKRGKTISFSQMAVICPKNNNLCLQIQVANMRKSLLIGSQIYGKLLRTTITPNGETIILDQVNIDLAVDAGKDNLFFICPLTLYHVIDKSSPLYEMTEDTLHQQDFELVVFLDGVSESTSIFLHVRTSYIPQEIKWGYSFLPVVSRTKEGKYCVDFSNFSKMVPVATPHCAQCLHNKEIHQDRNNHHGAKTGIDNHGFEVIDILDSGYHTTI</sequence>
<dbReference type="GO" id="GO:0034702">
    <property type="term" value="C:monoatomic ion channel complex"/>
    <property type="evidence" value="ECO:0007669"/>
    <property type="project" value="UniProtKB-KW"/>
</dbReference>
<evidence type="ECO:0000256" key="8">
    <source>
        <dbReference type="ARBA" id="ARBA00022958"/>
    </source>
</evidence>
<keyword evidence="9 16" id="KW-1133">Transmembrane helix</keyword>
<feature type="transmembrane region" description="Helical" evidence="16">
    <location>
        <begin position="58"/>
        <end position="79"/>
    </location>
</feature>
<evidence type="ECO:0000256" key="14">
    <source>
        <dbReference type="PIRSR" id="PIRSR005465-1"/>
    </source>
</evidence>
<evidence type="ECO:0000256" key="1">
    <source>
        <dbReference type="ARBA" id="ARBA00004141"/>
    </source>
</evidence>
<evidence type="ECO:0000256" key="10">
    <source>
        <dbReference type="ARBA" id="ARBA00023065"/>
    </source>
</evidence>
<keyword evidence="5 15" id="KW-0633">Potassium transport</keyword>
<feature type="site" description="Role in the control of polyamine-mediated channel gating and in the blocking by intracellular magnesium" evidence="14">
    <location>
        <position position="148"/>
    </location>
</feature>
<keyword evidence="12 15" id="KW-0407">Ion channel</keyword>
<comment type="similarity">
    <text evidence="15">Belongs to the inward rectifier-type potassium channel (TC 1.A.2.1) family.</text>
</comment>
<keyword evidence="20" id="KW-1185">Reference proteome</keyword>
<evidence type="ECO:0000256" key="4">
    <source>
        <dbReference type="ARBA" id="ARBA00022475"/>
    </source>
</evidence>
<evidence type="ECO:0000256" key="5">
    <source>
        <dbReference type="ARBA" id="ARBA00022538"/>
    </source>
</evidence>
<dbReference type="Pfam" id="PF17655">
    <property type="entry name" value="IRK_C"/>
    <property type="match status" value="1"/>
</dbReference>
<keyword evidence="4" id="KW-1003">Cell membrane</keyword>
<dbReference type="Proteomes" id="UP000694397">
    <property type="component" value="Chromosome 25"/>
</dbReference>